<dbReference type="InterPro" id="IPR049483">
    <property type="entry name" value="FAF1_2-like_UAS"/>
</dbReference>
<dbReference type="InterPro" id="IPR001012">
    <property type="entry name" value="UBX_dom"/>
</dbReference>
<dbReference type="InterPro" id="IPR006577">
    <property type="entry name" value="UAS"/>
</dbReference>
<dbReference type="SUPFAM" id="SSF52833">
    <property type="entry name" value="Thioredoxin-like"/>
    <property type="match status" value="1"/>
</dbReference>
<feature type="region of interest" description="Disordered" evidence="2">
    <location>
        <begin position="59"/>
        <end position="98"/>
    </location>
</feature>
<dbReference type="Pfam" id="PF00789">
    <property type="entry name" value="UBX"/>
    <property type="match status" value="1"/>
</dbReference>
<protein>
    <recommendedName>
        <fullName evidence="3">UBX domain-containing protein</fullName>
    </recommendedName>
</protein>
<dbReference type="InterPro" id="IPR029071">
    <property type="entry name" value="Ubiquitin-like_domsf"/>
</dbReference>
<dbReference type="AlphaFoldDB" id="A0A8T0I5X9"/>
<dbReference type="CDD" id="cd14353">
    <property type="entry name" value="UBA_FAF"/>
    <property type="match status" value="1"/>
</dbReference>
<evidence type="ECO:0000256" key="2">
    <source>
        <dbReference type="SAM" id="MobiDB-lite"/>
    </source>
</evidence>
<evidence type="ECO:0000313" key="5">
    <source>
        <dbReference type="Proteomes" id="UP000822688"/>
    </source>
</evidence>
<comment type="caution">
    <text evidence="4">The sequence shown here is derived from an EMBL/GenBank/DDBJ whole genome shotgun (WGS) entry which is preliminary data.</text>
</comment>
<keyword evidence="1" id="KW-0175">Coiled coil</keyword>
<reference evidence="4" key="1">
    <citation type="submission" date="2020-06" db="EMBL/GenBank/DDBJ databases">
        <title>WGS assembly of Ceratodon purpureus strain R40.</title>
        <authorList>
            <person name="Carey S.B."/>
            <person name="Jenkins J."/>
            <person name="Shu S."/>
            <person name="Lovell J.T."/>
            <person name="Sreedasyam A."/>
            <person name="Maumus F."/>
            <person name="Tiley G.P."/>
            <person name="Fernandez-Pozo N."/>
            <person name="Barry K."/>
            <person name="Chen C."/>
            <person name="Wang M."/>
            <person name="Lipzen A."/>
            <person name="Daum C."/>
            <person name="Saski C.A."/>
            <person name="Payton A.C."/>
            <person name="Mcbreen J.C."/>
            <person name="Conrad R.E."/>
            <person name="Kollar L.M."/>
            <person name="Olsson S."/>
            <person name="Huttunen S."/>
            <person name="Landis J.B."/>
            <person name="Wickett N.J."/>
            <person name="Johnson M.G."/>
            <person name="Rensing S.A."/>
            <person name="Grimwood J."/>
            <person name="Schmutz J."/>
            <person name="Mcdaniel S.F."/>
        </authorList>
    </citation>
    <scope>NUCLEOTIDE SEQUENCE</scope>
    <source>
        <strain evidence="4">R40</strain>
    </source>
</reference>
<dbReference type="Pfam" id="PF14555">
    <property type="entry name" value="UBA_4"/>
    <property type="match status" value="1"/>
</dbReference>
<dbReference type="GO" id="GO:0043130">
    <property type="term" value="F:ubiquitin binding"/>
    <property type="evidence" value="ECO:0007669"/>
    <property type="project" value="TreeGrafter"/>
</dbReference>
<organism evidence="4 5">
    <name type="scientific">Ceratodon purpureus</name>
    <name type="common">Fire moss</name>
    <name type="synonym">Dicranum purpureum</name>
    <dbReference type="NCBI Taxonomy" id="3225"/>
    <lineage>
        <taxon>Eukaryota</taxon>
        <taxon>Viridiplantae</taxon>
        <taxon>Streptophyta</taxon>
        <taxon>Embryophyta</taxon>
        <taxon>Bryophyta</taxon>
        <taxon>Bryophytina</taxon>
        <taxon>Bryopsida</taxon>
        <taxon>Dicranidae</taxon>
        <taxon>Pseudoditrichales</taxon>
        <taxon>Ditrichaceae</taxon>
        <taxon>Ceratodon</taxon>
    </lineage>
</organism>
<dbReference type="Gene3D" id="3.40.30.10">
    <property type="entry name" value="Glutaredoxin"/>
    <property type="match status" value="1"/>
</dbReference>
<feature type="domain" description="UBX" evidence="3">
    <location>
        <begin position="442"/>
        <end position="520"/>
    </location>
</feature>
<dbReference type="SMART" id="SM00594">
    <property type="entry name" value="UAS"/>
    <property type="match status" value="1"/>
</dbReference>
<evidence type="ECO:0000259" key="3">
    <source>
        <dbReference type="PROSITE" id="PS50033"/>
    </source>
</evidence>
<dbReference type="PROSITE" id="PS50033">
    <property type="entry name" value="UBX"/>
    <property type="match status" value="1"/>
</dbReference>
<accession>A0A8T0I5X9</accession>
<proteinExistence type="predicted"/>
<dbReference type="GO" id="GO:0036503">
    <property type="term" value="P:ERAD pathway"/>
    <property type="evidence" value="ECO:0007669"/>
    <property type="project" value="TreeGrafter"/>
</dbReference>
<evidence type="ECO:0000256" key="1">
    <source>
        <dbReference type="ARBA" id="ARBA00023054"/>
    </source>
</evidence>
<dbReference type="Gene3D" id="1.10.8.10">
    <property type="entry name" value="DNA helicase RuvA subunit, C-terminal domain"/>
    <property type="match status" value="1"/>
</dbReference>
<sequence>MADNDLDQQKLAYFQEITGVKDSSLSHQILDAYGWDLDSAIQAMVDKDTNAIPEYEESMRLSGGASSDARPNAVENGAGLAPGSSSSPSQYPASSSIPVAGTSFADERSLFERIGDGEEFHGSSALVEGSDGTTFVWRVVTLPFALLRGSYNLIYGVFGLGFWIAGGVLNAGLGALRLNGAPVHGVAGEPGTQPNIAPVASVPSGASEASSFLREYERRYGDYHPEFQAVSFNEALRRAGQEFKFLFVYLHAPQHESTPSFCETTLRDDAVVEFINENFIAWGADVHKPEGYQMSNSLKASTFPFCAIIMGSSNQRNIAVVTQVEGRRSAGELLTLLQNVVEEQSATLIARRQEQEERDLNCRLREEQDEAYRVGLLADQERERREQAEAEQAARERFDADQKKIQDEKEAAQAAEISAQKEANLIRQRQDKALNLGPEPERGADVTHVAVRLPSGERKERRFNNTAKVQILYDYVESLNCFESDNFLLVSNFPRVEYGPDKLDLTLKDAGLHPRTSLFVQLHDS</sequence>
<dbReference type="SUPFAM" id="SSF54236">
    <property type="entry name" value="Ubiquitin-like"/>
    <property type="match status" value="1"/>
</dbReference>
<dbReference type="CDD" id="cd02958">
    <property type="entry name" value="UAS"/>
    <property type="match status" value="1"/>
</dbReference>
<gene>
    <name evidence="4" type="ORF">KC19_4G027200</name>
</gene>
<dbReference type="EMBL" id="CM026424">
    <property type="protein sequence ID" value="KAG0578496.1"/>
    <property type="molecule type" value="Genomic_DNA"/>
</dbReference>
<dbReference type="SMART" id="SM00166">
    <property type="entry name" value="UBX"/>
    <property type="match status" value="1"/>
</dbReference>
<dbReference type="CDD" id="cd01767">
    <property type="entry name" value="UBX"/>
    <property type="match status" value="1"/>
</dbReference>
<dbReference type="InterPro" id="IPR050730">
    <property type="entry name" value="UBX_domain-protein"/>
</dbReference>
<keyword evidence="5" id="KW-1185">Reference proteome</keyword>
<feature type="region of interest" description="Disordered" evidence="2">
    <location>
        <begin position="381"/>
        <end position="402"/>
    </location>
</feature>
<evidence type="ECO:0000313" key="4">
    <source>
        <dbReference type="EMBL" id="KAG0578496.1"/>
    </source>
</evidence>
<dbReference type="Gene3D" id="3.10.20.90">
    <property type="entry name" value="Phosphatidylinositol 3-kinase Catalytic Subunit, Chain A, domain 1"/>
    <property type="match status" value="1"/>
</dbReference>
<name>A0A8T0I5X9_CERPU</name>
<dbReference type="GO" id="GO:0005783">
    <property type="term" value="C:endoplasmic reticulum"/>
    <property type="evidence" value="ECO:0007669"/>
    <property type="project" value="TreeGrafter"/>
</dbReference>
<dbReference type="PANTHER" id="PTHR23322">
    <property type="entry name" value="FAS-ASSOCIATED PROTEIN"/>
    <property type="match status" value="1"/>
</dbReference>
<feature type="compositionally biased region" description="Low complexity" evidence="2">
    <location>
        <begin position="77"/>
        <end position="96"/>
    </location>
</feature>
<dbReference type="Pfam" id="PF21021">
    <property type="entry name" value="FAF1"/>
    <property type="match status" value="1"/>
</dbReference>
<dbReference type="InterPro" id="IPR036249">
    <property type="entry name" value="Thioredoxin-like_sf"/>
</dbReference>
<dbReference type="Proteomes" id="UP000822688">
    <property type="component" value="Chromosome 4"/>
</dbReference>
<dbReference type="PANTHER" id="PTHR23322:SF1">
    <property type="entry name" value="FAS-ASSOCIATED FACTOR 2"/>
    <property type="match status" value="1"/>
</dbReference>